<keyword evidence="2" id="KW-0732">Signal</keyword>
<dbReference type="PANTHER" id="PTHR35936">
    <property type="entry name" value="MEMBRANE-BOUND LYTIC MUREIN TRANSGLYCOSYLASE F"/>
    <property type="match status" value="1"/>
</dbReference>
<dbReference type="AlphaFoldDB" id="A0A4Q7E0G5"/>
<dbReference type="CDD" id="cd13530">
    <property type="entry name" value="PBP2_peptides_like"/>
    <property type="match status" value="1"/>
</dbReference>
<keyword evidence="3" id="KW-0812">Transmembrane</keyword>
<reference evidence="5 6" key="1">
    <citation type="submission" date="2018-01" db="EMBL/GenBank/DDBJ databases">
        <title>Co-occurrence of chitin degradation, pigmentation and bioactivity in marine Pseudoalteromonas.</title>
        <authorList>
            <person name="Paulsen S."/>
            <person name="Gram L."/>
            <person name="Machado H."/>
        </authorList>
    </citation>
    <scope>NUCLEOTIDE SEQUENCE [LARGE SCALE GENOMIC DNA]</scope>
    <source>
        <strain evidence="5 6">S1946</strain>
    </source>
</reference>
<feature type="transmembrane region" description="Helical" evidence="3">
    <location>
        <begin position="28"/>
        <end position="47"/>
    </location>
</feature>
<comment type="caution">
    <text evidence="5">The sequence shown here is derived from an EMBL/GenBank/DDBJ whole genome shotgun (WGS) entry which is preliminary data.</text>
</comment>
<organism evidence="5 6">
    <name type="scientific">Pseudoalteromonas rubra</name>
    <dbReference type="NCBI Taxonomy" id="43658"/>
    <lineage>
        <taxon>Bacteria</taxon>
        <taxon>Pseudomonadati</taxon>
        <taxon>Pseudomonadota</taxon>
        <taxon>Gammaproteobacteria</taxon>
        <taxon>Alteromonadales</taxon>
        <taxon>Pseudoalteromonadaceae</taxon>
        <taxon>Pseudoalteromonas</taxon>
    </lineage>
</organism>
<dbReference type="InterPro" id="IPR001638">
    <property type="entry name" value="Solute-binding_3/MltF_N"/>
</dbReference>
<protein>
    <recommendedName>
        <fullName evidence="4">Solute-binding protein family 3/N-terminal domain-containing protein</fullName>
    </recommendedName>
</protein>
<accession>A0A4Q7E0G5</accession>
<proteinExistence type="inferred from homology"/>
<evidence type="ECO:0000256" key="2">
    <source>
        <dbReference type="ARBA" id="ARBA00022729"/>
    </source>
</evidence>
<dbReference type="SMART" id="SM00062">
    <property type="entry name" value="PBPb"/>
    <property type="match status" value="1"/>
</dbReference>
<keyword evidence="3" id="KW-1133">Transmembrane helix</keyword>
<dbReference type="PANTHER" id="PTHR35936:SF35">
    <property type="entry name" value="L-CYSTINE-BINDING PROTEIN TCYJ"/>
    <property type="match status" value="1"/>
</dbReference>
<keyword evidence="3" id="KW-0472">Membrane</keyword>
<gene>
    <name evidence="5" type="ORF">C3B51_19300</name>
</gene>
<feature type="domain" description="Solute-binding protein family 3/N-terminal" evidence="4">
    <location>
        <begin position="64"/>
        <end position="287"/>
    </location>
</feature>
<evidence type="ECO:0000256" key="1">
    <source>
        <dbReference type="ARBA" id="ARBA00010333"/>
    </source>
</evidence>
<evidence type="ECO:0000313" key="5">
    <source>
        <dbReference type="EMBL" id="RZM74931.1"/>
    </source>
</evidence>
<name>A0A4Q7E0G5_9GAMM</name>
<dbReference type="SUPFAM" id="SSF53850">
    <property type="entry name" value="Periplasmic binding protein-like II"/>
    <property type="match status" value="1"/>
</dbReference>
<dbReference type="Proteomes" id="UP000292345">
    <property type="component" value="Unassembled WGS sequence"/>
</dbReference>
<evidence type="ECO:0000256" key="3">
    <source>
        <dbReference type="SAM" id="Phobius"/>
    </source>
</evidence>
<dbReference type="Gene3D" id="3.40.190.10">
    <property type="entry name" value="Periplasmic binding protein-like II"/>
    <property type="match status" value="2"/>
</dbReference>
<dbReference type="EMBL" id="PPUZ01000061">
    <property type="protein sequence ID" value="RZM74931.1"/>
    <property type="molecule type" value="Genomic_DNA"/>
</dbReference>
<comment type="similarity">
    <text evidence="1">Belongs to the bacterial solute-binding protein 3 family.</text>
</comment>
<evidence type="ECO:0000259" key="4">
    <source>
        <dbReference type="SMART" id="SM00062"/>
    </source>
</evidence>
<sequence length="303" mass="34134">MNKATGCAGYSFPLNIVFKDAIMKTLPFYLICLLCCVFTFSTFAAQIPSVAQAPALSKILNRGTLRVAMYHKDTPPFYYHDAQGTLTGVDVELIRGFADKLGVNLIFDRSAKTLNQAIDMVAEDKADLAICKLSITFDRASRVLFTRPYIRLRKGLLVNRILLQQQLNNRSKIETIQTLQGKLAVIGNSSYVGYARQRFSQMTLVPYPNWQEAIQALKAQEVIAAFRDEAEIKKVIVDNKNNAMSLLTVVLEKDYDPKGIALPPNGHFLRALLESYLDNLSLELNADKVLFNYDDVINQIHRY</sequence>
<evidence type="ECO:0000313" key="6">
    <source>
        <dbReference type="Proteomes" id="UP000292345"/>
    </source>
</evidence>
<dbReference type="Pfam" id="PF00497">
    <property type="entry name" value="SBP_bac_3"/>
    <property type="match status" value="1"/>
</dbReference>